<feature type="region of interest" description="Disordered" evidence="1">
    <location>
        <begin position="40"/>
        <end position="106"/>
    </location>
</feature>
<feature type="region of interest" description="Disordered" evidence="1">
    <location>
        <begin position="328"/>
        <end position="348"/>
    </location>
</feature>
<organism evidence="2 3">
    <name type="scientific">Aspergillus puulaauensis</name>
    <dbReference type="NCBI Taxonomy" id="1220207"/>
    <lineage>
        <taxon>Eukaryota</taxon>
        <taxon>Fungi</taxon>
        <taxon>Dikarya</taxon>
        <taxon>Ascomycota</taxon>
        <taxon>Pezizomycotina</taxon>
        <taxon>Eurotiomycetes</taxon>
        <taxon>Eurotiomycetidae</taxon>
        <taxon>Eurotiales</taxon>
        <taxon>Aspergillaceae</taxon>
        <taxon>Aspergillus</taxon>
    </lineage>
</organism>
<dbReference type="KEGG" id="apuu:APUU_12059S"/>
<evidence type="ECO:0000313" key="3">
    <source>
        <dbReference type="Proteomes" id="UP000654913"/>
    </source>
</evidence>
<proteinExistence type="predicted"/>
<dbReference type="AlphaFoldDB" id="A0A7R7XD46"/>
<dbReference type="InterPro" id="IPR034443">
    <property type="entry name" value="PB1A10.08"/>
</dbReference>
<feature type="compositionally biased region" description="Polar residues" evidence="1">
    <location>
        <begin position="48"/>
        <end position="57"/>
    </location>
</feature>
<feature type="compositionally biased region" description="Pro residues" evidence="1">
    <location>
        <begin position="337"/>
        <end position="346"/>
    </location>
</feature>
<dbReference type="RefSeq" id="XP_041551425.1">
    <property type="nucleotide sequence ID" value="XM_041698218.1"/>
</dbReference>
<feature type="compositionally biased region" description="Low complexity" evidence="1">
    <location>
        <begin position="398"/>
        <end position="412"/>
    </location>
</feature>
<feature type="region of interest" description="Disordered" evidence="1">
    <location>
        <begin position="1"/>
        <end position="23"/>
    </location>
</feature>
<evidence type="ECO:0000256" key="1">
    <source>
        <dbReference type="SAM" id="MobiDB-lite"/>
    </source>
</evidence>
<feature type="compositionally biased region" description="Low complexity" evidence="1">
    <location>
        <begin position="207"/>
        <end position="222"/>
    </location>
</feature>
<gene>
    <name evidence="2" type="ORF">APUU_12059S</name>
</gene>
<feature type="region of interest" description="Disordered" evidence="1">
    <location>
        <begin position="171"/>
        <end position="280"/>
    </location>
</feature>
<keyword evidence="3" id="KW-1185">Reference proteome</keyword>
<feature type="region of interest" description="Disordered" evidence="1">
    <location>
        <begin position="387"/>
        <end position="431"/>
    </location>
</feature>
<feature type="compositionally biased region" description="Low complexity" evidence="1">
    <location>
        <begin position="175"/>
        <end position="189"/>
    </location>
</feature>
<sequence length="498" mass="55252">MMVPRGFLFSSIPSPKPLERNVKQRPLVAVSSIDMMPQKDESALQLPIESNSQSMHTTPVVIPPKRGHRTASPLTGTVRKDPRTPKRTRVSRQSSPTTLGDRPVPTSLASILEATAIPVPRRSWAARESRKLPRGNHVQDFSKLLMDGLDDPAFCGTGNSALDVLLSPPEEIEKSSASSDGGSESLSYSAPSISADSVPSLDADLETPSSLSTPFTPSSQRSSSEKSSRRRRPSNCENCVSDHPLLDRAQPESEDEQTVNSHKSCPLDSPPPKGLAASRSFPRLGSFKSNLTASLRAIKSAAQTVSTFASPSVQPDDFLTRSLFTITPKMTDDRRPPPMNETPPPALRRYLNPTMFSPAEMYSFQDQPHESLDSQNCAISVQMQTYHRSGKTWSQRGRFQFSSSKNRSRQSSPFDPETPPMSRPREPRENSDFLRMVVLETNMRRRGKLRDDIPTRARVCLPPRKTGQTKLVPFEYEEEDELEPAIPSRWIGISIESF</sequence>
<feature type="compositionally biased region" description="Polar residues" evidence="1">
    <location>
        <begin position="387"/>
        <end position="397"/>
    </location>
</feature>
<dbReference type="Proteomes" id="UP000654913">
    <property type="component" value="Chromosome 1"/>
</dbReference>
<dbReference type="EMBL" id="AP024443">
    <property type="protein sequence ID" value="BCS19231.1"/>
    <property type="molecule type" value="Genomic_DNA"/>
</dbReference>
<accession>A0A7R7XD46</accession>
<reference evidence="2" key="1">
    <citation type="submission" date="2021-01" db="EMBL/GenBank/DDBJ databases">
        <authorList>
            <consortium name="Aspergillus puulaauensis MK2 genome sequencing consortium"/>
            <person name="Kazuki M."/>
            <person name="Futagami T."/>
        </authorList>
    </citation>
    <scope>NUCLEOTIDE SEQUENCE</scope>
    <source>
        <strain evidence="2">MK2</strain>
    </source>
</reference>
<dbReference type="OrthoDB" id="4181307at2759"/>
<dbReference type="PANTHER" id="PTHR42051">
    <property type="entry name" value="MEIOTICALLY UP-REGULATED PROTEIN PB1A10.08"/>
    <property type="match status" value="1"/>
</dbReference>
<name>A0A7R7XD46_9EURO</name>
<protein>
    <submittedName>
        <fullName evidence="2">Uncharacterized protein</fullName>
    </submittedName>
</protein>
<dbReference type="PANTHER" id="PTHR42051:SF1">
    <property type="entry name" value="MEIOTICALLY UP-REGULATED PROTEIN PB1A10.08"/>
    <property type="match status" value="1"/>
</dbReference>
<reference evidence="2" key="2">
    <citation type="submission" date="2021-02" db="EMBL/GenBank/DDBJ databases">
        <title>Aspergillus puulaauensis MK2 genome sequence.</title>
        <authorList>
            <person name="Futagami T."/>
            <person name="Mori K."/>
            <person name="Kadooka C."/>
            <person name="Tanaka T."/>
        </authorList>
    </citation>
    <scope>NUCLEOTIDE SEQUENCE</scope>
    <source>
        <strain evidence="2">MK2</strain>
    </source>
</reference>
<evidence type="ECO:0000313" key="2">
    <source>
        <dbReference type="EMBL" id="BCS19231.1"/>
    </source>
</evidence>
<dbReference type="GeneID" id="64969236"/>